<comment type="caution">
    <text evidence="1">The sequence shown here is derived from an EMBL/GenBank/DDBJ whole genome shotgun (WGS) entry which is preliminary data.</text>
</comment>
<evidence type="ECO:0000313" key="1">
    <source>
        <dbReference type="EMBL" id="EQB48076.1"/>
    </source>
</evidence>
<dbReference type="Proteomes" id="UP000015530">
    <property type="component" value="Unassembled WGS sequence"/>
</dbReference>
<gene>
    <name evidence="1" type="ORF">CGLO_12721</name>
</gene>
<organism evidence="1 2">
    <name type="scientific">Colletotrichum gloeosporioides (strain Cg-14)</name>
    <name type="common">Anthracnose fungus</name>
    <name type="synonym">Glomerella cingulata</name>
    <dbReference type="NCBI Taxonomy" id="1237896"/>
    <lineage>
        <taxon>Eukaryota</taxon>
        <taxon>Fungi</taxon>
        <taxon>Dikarya</taxon>
        <taxon>Ascomycota</taxon>
        <taxon>Pezizomycotina</taxon>
        <taxon>Sordariomycetes</taxon>
        <taxon>Hypocreomycetidae</taxon>
        <taxon>Glomerellales</taxon>
        <taxon>Glomerellaceae</taxon>
        <taxon>Colletotrichum</taxon>
        <taxon>Colletotrichum gloeosporioides species complex</taxon>
    </lineage>
</organism>
<dbReference type="HOGENOM" id="CLU_3377046_0_0_1"/>
<accession>T0L8W9</accession>
<protein>
    <submittedName>
        <fullName evidence="1">Uncharacterized protein</fullName>
    </submittedName>
</protein>
<sequence>MHIASTVIANAGENDIVFGISFSGETSYKRFCFM</sequence>
<name>T0L8W9_COLGC</name>
<dbReference type="EMBL" id="AMYD01002733">
    <property type="protein sequence ID" value="EQB48076.1"/>
    <property type="molecule type" value="Genomic_DNA"/>
</dbReference>
<reference evidence="2" key="1">
    <citation type="journal article" date="2013" name="Mol. Plant Microbe Interact.">
        <title>Global aspects of pacC regulation of pathogenicity genes in Colletotrichum gloeosporioides as revealed by transcriptome analysis.</title>
        <authorList>
            <person name="Alkan N."/>
            <person name="Meng X."/>
            <person name="Friedlander G."/>
            <person name="Reuveni E."/>
            <person name="Sukno S."/>
            <person name="Sherman A."/>
            <person name="Thon M."/>
            <person name="Fluhr R."/>
            <person name="Prusky D."/>
        </authorList>
    </citation>
    <scope>NUCLEOTIDE SEQUENCE [LARGE SCALE GENOMIC DNA]</scope>
    <source>
        <strain evidence="2">Cg-14</strain>
    </source>
</reference>
<proteinExistence type="predicted"/>
<dbReference type="AlphaFoldDB" id="T0L8W9"/>
<evidence type="ECO:0000313" key="2">
    <source>
        <dbReference type="Proteomes" id="UP000015530"/>
    </source>
</evidence>